<dbReference type="Proteomes" id="UP000824134">
    <property type="component" value="Unassembled WGS sequence"/>
</dbReference>
<feature type="compositionally biased region" description="Basic and acidic residues" evidence="1">
    <location>
        <begin position="371"/>
        <end position="384"/>
    </location>
</feature>
<evidence type="ECO:0000256" key="1">
    <source>
        <dbReference type="SAM" id="MobiDB-lite"/>
    </source>
</evidence>
<feature type="compositionally biased region" description="Polar residues" evidence="1">
    <location>
        <begin position="386"/>
        <end position="395"/>
    </location>
</feature>
<sequence length="422" mass="46805">MKWSDTSSDHPSFARLYNLPYWTPALRRELTGFLFHCASHSAQHFTDYFIEEGVVKREGGLEPDPEKVFEQNWERLADAALKVGFFTGVYKNEDGQVAYKLIEDPNDFVHLIKEKEAAWNKGRDRDLSDTVLLGKVRVRDGDQCRWCGIVVSFDARNNGRAGTYDHVTSMVVANGDPSKLLVSCRGCNQARGNGKHWDKPLRPVPVNPFYSESTVETLKKWGFHVNPTTPPIFDEEVEPATSSTPSVEPETVAPLVESENATAPSSSSGWSPVEPGAVERTVEPETLAPVTAPAPTAPEVDPVEQMMSDWDITLADGEREEALAASESAPAAAPRQDAHERPSAPQNRATGRISRSSGRVQPDFYRKRQKRSGEALDVPGRDGSGRASNLTQVQAEKSLETETPAKPKRKRRGRRKKKTNEK</sequence>
<feature type="region of interest" description="Disordered" evidence="1">
    <location>
        <begin position="319"/>
        <end position="422"/>
    </location>
</feature>
<evidence type="ECO:0000313" key="3">
    <source>
        <dbReference type="Proteomes" id="UP000824134"/>
    </source>
</evidence>
<dbReference type="AlphaFoldDB" id="A0A9D1ZSJ1"/>
<feature type="compositionally biased region" description="Basic residues" evidence="1">
    <location>
        <begin position="406"/>
        <end position="422"/>
    </location>
</feature>
<organism evidence="2 3">
    <name type="scientific">Candidatus Rothia avicola</name>
    <dbReference type="NCBI Taxonomy" id="2840478"/>
    <lineage>
        <taxon>Bacteria</taxon>
        <taxon>Bacillati</taxon>
        <taxon>Actinomycetota</taxon>
        <taxon>Actinomycetes</taxon>
        <taxon>Micrococcales</taxon>
        <taxon>Micrococcaceae</taxon>
        <taxon>Rothia</taxon>
    </lineage>
</organism>
<reference evidence="2" key="1">
    <citation type="journal article" date="2021" name="PeerJ">
        <title>Extensive microbial diversity within the chicken gut microbiome revealed by metagenomics and culture.</title>
        <authorList>
            <person name="Gilroy R."/>
            <person name="Ravi A."/>
            <person name="Getino M."/>
            <person name="Pursley I."/>
            <person name="Horton D.L."/>
            <person name="Alikhan N.F."/>
            <person name="Baker D."/>
            <person name="Gharbi K."/>
            <person name="Hall N."/>
            <person name="Watson M."/>
            <person name="Adriaenssens E.M."/>
            <person name="Foster-Nyarko E."/>
            <person name="Jarju S."/>
            <person name="Secka A."/>
            <person name="Antonio M."/>
            <person name="Oren A."/>
            <person name="Chaudhuri R.R."/>
            <person name="La Ragione R."/>
            <person name="Hildebrand F."/>
            <person name="Pallen M.J."/>
        </authorList>
    </citation>
    <scope>NUCLEOTIDE SEQUENCE</scope>
    <source>
        <strain evidence="2">ChiHjej12B11-9195</strain>
    </source>
</reference>
<evidence type="ECO:0000313" key="2">
    <source>
        <dbReference type="EMBL" id="HIY94960.1"/>
    </source>
</evidence>
<feature type="compositionally biased region" description="Polar residues" evidence="1">
    <location>
        <begin position="344"/>
        <end position="359"/>
    </location>
</feature>
<gene>
    <name evidence="2" type="ORF">H9821_04760</name>
</gene>
<dbReference type="EMBL" id="DXCN01000039">
    <property type="protein sequence ID" value="HIY94960.1"/>
    <property type="molecule type" value="Genomic_DNA"/>
</dbReference>
<proteinExistence type="predicted"/>
<name>A0A9D1ZSJ1_9MICC</name>
<protein>
    <recommendedName>
        <fullName evidence="4">HNH endonuclease</fullName>
    </recommendedName>
</protein>
<accession>A0A9D1ZSJ1</accession>
<reference evidence="2" key="2">
    <citation type="submission" date="2021-04" db="EMBL/GenBank/DDBJ databases">
        <authorList>
            <person name="Gilroy R."/>
        </authorList>
    </citation>
    <scope>NUCLEOTIDE SEQUENCE</scope>
    <source>
        <strain evidence="2">ChiHjej12B11-9195</strain>
    </source>
</reference>
<comment type="caution">
    <text evidence="2">The sequence shown here is derived from an EMBL/GenBank/DDBJ whole genome shotgun (WGS) entry which is preliminary data.</text>
</comment>
<evidence type="ECO:0008006" key="4">
    <source>
        <dbReference type="Google" id="ProtNLM"/>
    </source>
</evidence>
<feature type="compositionally biased region" description="Low complexity" evidence="1">
    <location>
        <begin position="323"/>
        <end position="335"/>
    </location>
</feature>
<feature type="region of interest" description="Disordered" evidence="1">
    <location>
        <begin position="232"/>
        <end position="251"/>
    </location>
</feature>